<proteinExistence type="predicted"/>
<organism evidence="1 2">
    <name type="scientific">Brevundimonas nasdae</name>
    <dbReference type="NCBI Taxonomy" id="172043"/>
    <lineage>
        <taxon>Bacteria</taxon>
        <taxon>Pseudomonadati</taxon>
        <taxon>Pseudomonadota</taxon>
        <taxon>Alphaproteobacteria</taxon>
        <taxon>Caulobacterales</taxon>
        <taxon>Caulobacteraceae</taxon>
        <taxon>Brevundimonas</taxon>
    </lineage>
</organism>
<sequence>MKRRDRHRARVAAAASLIALIAGCAKPVEPPAPPPPPPPSIQLDDSVARTASVYLVFMRDVAAFEGGFVDAEAVQTALQRGATSNAEQLARGLVAYGAVLAMQSPDFVAGVRAYAADPAQRREILDRLAADPAYAVTLPGADIAAGLIAEVMEEGAAAIEAAADRVEADAYTIQARSDPRRRWAGQPIADRQGRLERAKAASAAMQLASDVESETLLKVAHAEPSRIPTSPLAAPYKPAVARSLSVAARALLGESVKDDGNDGVLQDPNATFCLQMSKLNLFQCLAAAKPSYEDMFCIGRHVVRDMADCTRTALNAAGS</sequence>
<dbReference type="EMBL" id="CP119180">
    <property type="protein sequence ID" value="WOB78717.1"/>
    <property type="molecule type" value="Genomic_DNA"/>
</dbReference>
<name>A0ACD4VLC6_9CAUL</name>
<evidence type="ECO:0000313" key="2">
    <source>
        <dbReference type="Proteomes" id="UP001302493"/>
    </source>
</evidence>
<keyword evidence="2" id="KW-1185">Reference proteome</keyword>
<gene>
    <name evidence="1" type="ORF">PZA08_00735</name>
</gene>
<reference evidence="1" key="1">
    <citation type="submission" date="2023-03" db="EMBL/GenBank/DDBJ databases">
        <title>Genome sequence of Brevundimonas nasdae SJTX8.</title>
        <authorList>
            <person name="Liang R."/>
        </authorList>
    </citation>
    <scope>NUCLEOTIDE SEQUENCE</scope>
    <source>
        <strain evidence="1">X8</strain>
    </source>
</reference>
<dbReference type="Proteomes" id="UP001302493">
    <property type="component" value="Chromosome"/>
</dbReference>
<protein>
    <submittedName>
        <fullName evidence="1">Uncharacterized protein</fullName>
    </submittedName>
</protein>
<evidence type="ECO:0000313" key="1">
    <source>
        <dbReference type="EMBL" id="WOB78717.1"/>
    </source>
</evidence>
<accession>A0ACD4VLC6</accession>